<dbReference type="InterPro" id="IPR016040">
    <property type="entry name" value="NAD(P)-bd_dom"/>
</dbReference>
<keyword evidence="3" id="KW-1185">Reference proteome</keyword>
<dbReference type="PANTHER" id="PTHR15020">
    <property type="entry name" value="FLAVIN REDUCTASE-RELATED"/>
    <property type="match status" value="1"/>
</dbReference>
<dbReference type="EMBL" id="AP023086">
    <property type="protein sequence ID" value="BCD96462.1"/>
    <property type="molecule type" value="Genomic_DNA"/>
</dbReference>
<dbReference type="PANTHER" id="PTHR15020:SF50">
    <property type="entry name" value="UPF0659 PROTEIN YMR090W"/>
    <property type="match status" value="1"/>
</dbReference>
<evidence type="ECO:0000313" key="2">
    <source>
        <dbReference type="EMBL" id="BCD96462.1"/>
    </source>
</evidence>
<dbReference type="RefSeq" id="WP_236985961.1">
    <property type="nucleotide sequence ID" value="NZ_AP023086.1"/>
</dbReference>
<dbReference type="Pfam" id="PF13460">
    <property type="entry name" value="NAD_binding_10"/>
    <property type="match status" value="1"/>
</dbReference>
<dbReference type="SUPFAM" id="SSF51735">
    <property type="entry name" value="NAD(P)-binding Rossmann-fold domains"/>
    <property type="match status" value="1"/>
</dbReference>
<evidence type="ECO:0000259" key="1">
    <source>
        <dbReference type="Pfam" id="PF13460"/>
    </source>
</evidence>
<dbReference type="CDD" id="cd05243">
    <property type="entry name" value="SDR_a5"/>
    <property type="match status" value="1"/>
</dbReference>
<dbReference type="AlphaFoldDB" id="A0AAN1WF49"/>
<evidence type="ECO:0000313" key="3">
    <source>
        <dbReference type="Proteomes" id="UP001320119"/>
    </source>
</evidence>
<feature type="domain" description="NAD(P)-binding" evidence="1">
    <location>
        <begin position="7"/>
        <end position="190"/>
    </location>
</feature>
<dbReference type="Gene3D" id="3.40.50.720">
    <property type="entry name" value="NAD(P)-binding Rossmann-like Domain"/>
    <property type="match status" value="1"/>
</dbReference>
<name>A0AAN1WF49_9GAMM</name>
<accession>A0AAN1WF49</accession>
<proteinExistence type="predicted"/>
<dbReference type="InterPro" id="IPR036291">
    <property type="entry name" value="NAD(P)-bd_dom_sf"/>
</dbReference>
<gene>
    <name evidence="2" type="ORF">MARGE09_P0662</name>
</gene>
<dbReference type="KEGG" id="marq:MARGE09_P0662"/>
<organism evidence="2 3">
    <name type="scientific">Marinagarivorans cellulosilyticus</name>
    <dbReference type="NCBI Taxonomy" id="2721545"/>
    <lineage>
        <taxon>Bacteria</taxon>
        <taxon>Pseudomonadati</taxon>
        <taxon>Pseudomonadota</taxon>
        <taxon>Gammaproteobacteria</taxon>
        <taxon>Cellvibrionales</taxon>
        <taxon>Cellvibrionaceae</taxon>
        <taxon>Marinagarivorans</taxon>
    </lineage>
</organism>
<sequence length="224" mass="24546">MKTLIIGGSGKIGQKLIAHLSKEKSDFRVMVRTQAQLESLKSQGVDAVLGDLEGDISEAFNGCERIVFTAGSGSKTTPHKTLLVDLWGSIRAIEEAEKQGVKHFIMISSLKSDRPLDGPEKIRHYLVARNLADDRLIRSSLPYTLLRPGRLLDEPATGKVSNKFDWADATNTTSVITRDDVVAIIAQVISLPEYLERNSIIDVINGDISIDKFLSMATIEEAVA</sequence>
<dbReference type="Proteomes" id="UP001320119">
    <property type="component" value="Chromosome"/>
</dbReference>
<reference evidence="2 3" key="1">
    <citation type="journal article" date="2022" name="IScience">
        <title>An ultrasensitive nanofiber-based assay for enzymatic hydrolysis and deep-sea microbial degradation of cellulose.</title>
        <authorList>
            <person name="Tsudome M."/>
            <person name="Tachioka M."/>
            <person name="Miyazaki M."/>
            <person name="Uchimura K."/>
            <person name="Tsuda M."/>
            <person name="Takaki Y."/>
            <person name="Deguchi S."/>
        </authorList>
    </citation>
    <scope>NUCLEOTIDE SEQUENCE [LARGE SCALE GENOMIC DNA]</scope>
    <source>
        <strain evidence="2 3">GE09</strain>
    </source>
</reference>
<protein>
    <recommendedName>
        <fullName evidence="1">NAD(P)-binding domain-containing protein</fullName>
    </recommendedName>
</protein>